<dbReference type="Proteomes" id="UP000008827">
    <property type="component" value="Chromosome 10"/>
</dbReference>
<evidence type="ECO:0000313" key="1">
    <source>
        <dbReference type="EMBL" id="KRH35430.1"/>
    </source>
</evidence>
<dbReference type="EMBL" id="CM000843">
    <property type="protein sequence ID" value="KRH35430.1"/>
    <property type="molecule type" value="Genomic_DNA"/>
</dbReference>
<accession>A0A0R0HYB2</accession>
<sequence>METVSNSTTALYEYEWLIIQPTIESITILNEKELNMETKSCTEIANPQHILVDRLNYTNFKKQITPACMK</sequence>
<proteinExistence type="predicted"/>
<reference evidence="1" key="3">
    <citation type="submission" date="2018-07" db="EMBL/GenBank/DDBJ databases">
        <title>WGS assembly of Glycine max.</title>
        <authorList>
            <person name="Schmutz J."/>
            <person name="Cannon S."/>
            <person name="Schlueter J."/>
            <person name="Ma J."/>
            <person name="Mitros T."/>
            <person name="Nelson W."/>
            <person name="Hyten D."/>
            <person name="Song Q."/>
            <person name="Thelen J."/>
            <person name="Cheng J."/>
            <person name="Xu D."/>
            <person name="Hellsten U."/>
            <person name="May G."/>
            <person name="Yu Y."/>
            <person name="Sakurai T."/>
            <person name="Umezawa T."/>
            <person name="Bhattacharyya M."/>
            <person name="Sandhu D."/>
            <person name="Valliyodan B."/>
            <person name="Lindquist E."/>
            <person name="Peto M."/>
            <person name="Grant D."/>
            <person name="Shu S."/>
            <person name="Goodstein D."/>
            <person name="Barry K."/>
            <person name="Futrell-Griggs M."/>
            <person name="Abernathy B."/>
            <person name="Du J."/>
            <person name="Tian Z."/>
            <person name="Zhu L."/>
            <person name="Gill N."/>
            <person name="Joshi T."/>
            <person name="Libault M."/>
            <person name="Sethuraman A."/>
            <person name="Zhang X."/>
            <person name="Shinozaki K."/>
            <person name="Nguyen H."/>
            <person name="Wing R."/>
            <person name="Cregan P."/>
            <person name="Specht J."/>
            <person name="Grimwood J."/>
            <person name="Rokhsar D."/>
            <person name="Stacey G."/>
            <person name="Shoemaker R."/>
            <person name="Jackson S."/>
        </authorList>
    </citation>
    <scope>NUCLEOTIDE SEQUENCE</scope>
    <source>
        <tissue evidence="1">Callus</tissue>
    </source>
</reference>
<gene>
    <name evidence="1" type="ORF">GLYMA_10G242700</name>
</gene>
<dbReference type="InParanoid" id="A0A0R0HYB2"/>
<organism evidence="1">
    <name type="scientific">Glycine max</name>
    <name type="common">Soybean</name>
    <name type="synonym">Glycine hispida</name>
    <dbReference type="NCBI Taxonomy" id="3847"/>
    <lineage>
        <taxon>Eukaryota</taxon>
        <taxon>Viridiplantae</taxon>
        <taxon>Streptophyta</taxon>
        <taxon>Embryophyta</taxon>
        <taxon>Tracheophyta</taxon>
        <taxon>Spermatophyta</taxon>
        <taxon>Magnoliopsida</taxon>
        <taxon>eudicotyledons</taxon>
        <taxon>Gunneridae</taxon>
        <taxon>Pentapetalae</taxon>
        <taxon>rosids</taxon>
        <taxon>fabids</taxon>
        <taxon>Fabales</taxon>
        <taxon>Fabaceae</taxon>
        <taxon>Papilionoideae</taxon>
        <taxon>50 kb inversion clade</taxon>
        <taxon>NPAAA clade</taxon>
        <taxon>indigoferoid/millettioid clade</taxon>
        <taxon>Phaseoleae</taxon>
        <taxon>Glycine</taxon>
        <taxon>Glycine subgen. Soja</taxon>
    </lineage>
</organism>
<evidence type="ECO:0000313" key="2">
    <source>
        <dbReference type="EnsemblPlants" id="KRH35430"/>
    </source>
</evidence>
<name>A0A0R0HYB2_SOYBN</name>
<reference evidence="1 2" key="1">
    <citation type="journal article" date="2010" name="Nature">
        <title>Genome sequence of the palaeopolyploid soybean.</title>
        <authorList>
            <person name="Schmutz J."/>
            <person name="Cannon S.B."/>
            <person name="Schlueter J."/>
            <person name="Ma J."/>
            <person name="Mitros T."/>
            <person name="Nelson W."/>
            <person name="Hyten D.L."/>
            <person name="Song Q."/>
            <person name="Thelen J.J."/>
            <person name="Cheng J."/>
            <person name="Xu D."/>
            <person name="Hellsten U."/>
            <person name="May G.D."/>
            <person name="Yu Y."/>
            <person name="Sakurai T."/>
            <person name="Umezawa T."/>
            <person name="Bhattacharyya M.K."/>
            <person name="Sandhu D."/>
            <person name="Valliyodan B."/>
            <person name="Lindquist E."/>
            <person name="Peto M."/>
            <person name="Grant D."/>
            <person name="Shu S."/>
            <person name="Goodstein D."/>
            <person name="Barry K."/>
            <person name="Futrell-Griggs M."/>
            <person name="Abernathy B."/>
            <person name="Du J."/>
            <person name="Tian Z."/>
            <person name="Zhu L."/>
            <person name="Gill N."/>
            <person name="Joshi T."/>
            <person name="Libault M."/>
            <person name="Sethuraman A."/>
            <person name="Zhang X.-C."/>
            <person name="Shinozaki K."/>
            <person name="Nguyen H.T."/>
            <person name="Wing R.A."/>
            <person name="Cregan P."/>
            <person name="Specht J."/>
            <person name="Grimwood J."/>
            <person name="Rokhsar D."/>
            <person name="Stacey G."/>
            <person name="Shoemaker R.C."/>
            <person name="Jackson S.A."/>
        </authorList>
    </citation>
    <scope>NUCLEOTIDE SEQUENCE</scope>
    <source>
        <strain evidence="2">cv. Williams 82</strain>
        <tissue evidence="1">Callus</tissue>
    </source>
</reference>
<protein>
    <submittedName>
        <fullName evidence="1 2">Uncharacterized protein</fullName>
    </submittedName>
</protein>
<dbReference type="EnsemblPlants" id="KRH35430">
    <property type="protein sequence ID" value="KRH35430"/>
    <property type="gene ID" value="GLYMA_10G242700"/>
</dbReference>
<dbReference type="AlphaFoldDB" id="A0A0R0HYB2"/>
<reference evidence="2" key="2">
    <citation type="submission" date="2018-02" db="UniProtKB">
        <authorList>
            <consortium name="EnsemblPlants"/>
        </authorList>
    </citation>
    <scope>IDENTIFICATION</scope>
    <source>
        <strain evidence="2">Williams 82</strain>
    </source>
</reference>
<keyword evidence="3" id="KW-1185">Reference proteome</keyword>
<evidence type="ECO:0000313" key="3">
    <source>
        <dbReference type="Proteomes" id="UP000008827"/>
    </source>
</evidence>
<dbReference type="Gramene" id="KRH35430">
    <property type="protein sequence ID" value="KRH35430"/>
    <property type="gene ID" value="GLYMA_10G242700"/>
</dbReference>